<evidence type="ECO:0000256" key="2">
    <source>
        <dbReference type="ARBA" id="ARBA00023125"/>
    </source>
</evidence>
<dbReference type="Gene3D" id="1.10.10.10">
    <property type="entry name" value="Winged helix-like DNA-binding domain superfamily/Winged helix DNA-binding domain"/>
    <property type="match status" value="2"/>
</dbReference>
<dbReference type="InterPro" id="IPR036388">
    <property type="entry name" value="WH-like_DNA-bd_sf"/>
</dbReference>
<keyword evidence="2" id="KW-0238">DNA-binding</keyword>
<sequence>MIAEDRVLRLSQEISGQWTVPVLLALESCGGRFTPLQKNLGITPARLSDNLKRMVEAGLIQHLSPFERRHPLLPEYVLTEKGRLYREAAKVVQAAEEEIGFGRLSAKAWNIPILLALDFEYERFQEIRLALQQVTPRMLSTRLDELNGNGLVHKLVTEQPRPSFLYHLDRSVKKPVHQMAADLGSLV</sequence>
<dbReference type="PANTHER" id="PTHR33204">
    <property type="entry name" value="TRANSCRIPTIONAL REGULATOR, MARR FAMILY"/>
    <property type="match status" value="1"/>
</dbReference>
<keyword evidence="1" id="KW-0805">Transcription regulation</keyword>
<dbReference type="GO" id="GO:0003677">
    <property type="term" value="F:DNA binding"/>
    <property type="evidence" value="ECO:0007669"/>
    <property type="project" value="UniProtKB-KW"/>
</dbReference>
<dbReference type="InterPro" id="IPR036390">
    <property type="entry name" value="WH_DNA-bd_sf"/>
</dbReference>
<gene>
    <name evidence="5" type="ORF">EDM58_24060</name>
</gene>
<dbReference type="InterPro" id="IPR002577">
    <property type="entry name" value="HTH_HxlR"/>
</dbReference>
<dbReference type="Proteomes" id="UP000281915">
    <property type="component" value="Unassembled WGS sequence"/>
</dbReference>
<evidence type="ECO:0000256" key="3">
    <source>
        <dbReference type="ARBA" id="ARBA00023163"/>
    </source>
</evidence>
<evidence type="ECO:0000256" key="1">
    <source>
        <dbReference type="ARBA" id="ARBA00023015"/>
    </source>
</evidence>
<dbReference type="SUPFAM" id="SSF46785">
    <property type="entry name" value="Winged helix' DNA-binding domain"/>
    <property type="match status" value="2"/>
</dbReference>
<name>A0A3M8C1X3_9BACL</name>
<evidence type="ECO:0000313" key="5">
    <source>
        <dbReference type="EMBL" id="RNB69601.1"/>
    </source>
</evidence>
<dbReference type="AlphaFoldDB" id="A0A3M8C1X3"/>
<dbReference type="Pfam" id="PF01638">
    <property type="entry name" value="HxlR"/>
    <property type="match status" value="2"/>
</dbReference>
<feature type="domain" description="HTH hxlR-type" evidence="4">
    <location>
        <begin position="107"/>
        <end position="169"/>
    </location>
</feature>
<keyword evidence="3" id="KW-0804">Transcription</keyword>
<feature type="domain" description="HTH hxlR-type" evidence="4">
    <location>
        <begin position="14"/>
        <end position="88"/>
    </location>
</feature>
<reference evidence="5 6" key="1">
    <citation type="submission" date="2018-10" db="EMBL/GenBank/DDBJ databases">
        <title>Phylogenomics of Brevibacillus.</title>
        <authorList>
            <person name="Dunlap C."/>
        </authorList>
    </citation>
    <scope>NUCLEOTIDE SEQUENCE [LARGE SCALE GENOMIC DNA]</scope>
    <source>
        <strain evidence="5 6">JCM 15085</strain>
    </source>
</reference>
<evidence type="ECO:0000259" key="4">
    <source>
        <dbReference type="Pfam" id="PF01638"/>
    </source>
</evidence>
<dbReference type="PANTHER" id="PTHR33204:SF18">
    <property type="entry name" value="TRANSCRIPTIONAL REGULATORY PROTEIN"/>
    <property type="match status" value="1"/>
</dbReference>
<evidence type="ECO:0000313" key="6">
    <source>
        <dbReference type="Proteomes" id="UP000281915"/>
    </source>
</evidence>
<accession>A0A3M8C1X3</accession>
<protein>
    <submittedName>
        <fullName evidence="5">Transcriptional regulator</fullName>
    </submittedName>
</protein>
<comment type="caution">
    <text evidence="5">The sequence shown here is derived from an EMBL/GenBank/DDBJ whole genome shotgun (WGS) entry which is preliminary data.</text>
</comment>
<dbReference type="RefSeq" id="WP_122915583.1">
    <property type="nucleotide sequence ID" value="NZ_RHHT01000074.1"/>
</dbReference>
<organism evidence="5 6">
    <name type="scientific">Brevibacillus panacihumi</name>
    <dbReference type="NCBI Taxonomy" id="497735"/>
    <lineage>
        <taxon>Bacteria</taxon>
        <taxon>Bacillati</taxon>
        <taxon>Bacillota</taxon>
        <taxon>Bacilli</taxon>
        <taxon>Bacillales</taxon>
        <taxon>Paenibacillaceae</taxon>
        <taxon>Brevibacillus</taxon>
    </lineage>
</organism>
<dbReference type="EMBL" id="RHHT01000074">
    <property type="protein sequence ID" value="RNB69601.1"/>
    <property type="molecule type" value="Genomic_DNA"/>
</dbReference>
<proteinExistence type="predicted"/>